<evidence type="ECO:0000313" key="3">
    <source>
        <dbReference type="EMBL" id="QMT02925.1"/>
    </source>
</evidence>
<dbReference type="Pfam" id="PF04480">
    <property type="entry name" value="DUF559"/>
    <property type="match status" value="1"/>
</dbReference>
<dbReference type="InterPro" id="IPR011335">
    <property type="entry name" value="Restrct_endonuc-II-like"/>
</dbReference>
<dbReference type="KEGG" id="gji:H1R19_07330"/>
<feature type="domain" description="AbiEi antitoxin N-terminal" evidence="2">
    <location>
        <begin position="6"/>
        <end position="53"/>
    </location>
</feature>
<gene>
    <name evidence="3" type="ORF">H1R19_07330</name>
</gene>
<accession>A0A7D7LTB2</accession>
<sequence>MTTAPELRKLALAHDGVITVGEARDHGLDRAATGRRVKSGQWVRESHGVYRLADHPVTDKTRTRLVALSVSSHAIVSGLMAAWWHGVVTTRPSTCTVTVPMGWHGSPVRGTTVIRRELDDADVVVRRGLRVTALPLTVLEGAVEGKMDVLDRALQRKKVTVDKLVDAYQRRRGCRGAPEMAKMLVVVGSGARSAAERLTVDLFDEYAIVGWIANHPVGSYEVDFAFVQEKVAVEIDGMAYHTDADVFQNDRKRRNALIVAGWTVLNFTWADLVERPGYVAAQVNHALKPRTE</sequence>
<organism evidence="3 4">
    <name type="scientific">Gordonia jinghuaiqii</name>
    <dbReference type="NCBI Taxonomy" id="2758710"/>
    <lineage>
        <taxon>Bacteria</taxon>
        <taxon>Bacillati</taxon>
        <taxon>Actinomycetota</taxon>
        <taxon>Actinomycetes</taxon>
        <taxon>Mycobacteriales</taxon>
        <taxon>Gordoniaceae</taxon>
        <taxon>Gordonia</taxon>
    </lineage>
</organism>
<dbReference type="EMBL" id="CP059491">
    <property type="protein sequence ID" value="QMT02925.1"/>
    <property type="molecule type" value="Genomic_DNA"/>
</dbReference>
<proteinExistence type="predicted"/>
<dbReference type="Pfam" id="PF13338">
    <property type="entry name" value="AbiEi_4"/>
    <property type="match status" value="1"/>
</dbReference>
<evidence type="ECO:0000313" key="4">
    <source>
        <dbReference type="Proteomes" id="UP000515663"/>
    </source>
</evidence>
<evidence type="ECO:0000259" key="2">
    <source>
        <dbReference type="Pfam" id="PF13338"/>
    </source>
</evidence>
<dbReference type="Proteomes" id="UP000515663">
    <property type="component" value="Chromosome"/>
</dbReference>
<dbReference type="InterPro" id="IPR025159">
    <property type="entry name" value="AbiEi_N"/>
</dbReference>
<name>A0A7D7LTB2_9ACTN</name>
<evidence type="ECO:0000259" key="1">
    <source>
        <dbReference type="Pfam" id="PF04480"/>
    </source>
</evidence>
<dbReference type="Gene3D" id="3.40.960.10">
    <property type="entry name" value="VSR Endonuclease"/>
    <property type="match status" value="1"/>
</dbReference>
<dbReference type="SUPFAM" id="SSF52980">
    <property type="entry name" value="Restriction endonuclease-like"/>
    <property type="match status" value="1"/>
</dbReference>
<dbReference type="AlphaFoldDB" id="A0A7D7LTB2"/>
<dbReference type="RefSeq" id="WP_188329924.1">
    <property type="nucleotide sequence ID" value="NZ_CP059491.1"/>
</dbReference>
<feature type="domain" description="DUF559" evidence="1">
    <location>
        <begin position="214"/>
        <end position="287"/>
    </location>
</feature>
<dbReference type="InterPro" id="IPR007569">
    <property type="entry name" value="DUF559"/>
</dbReference>
<protein>
    <submittedName>
        <fullName evidence="3">DUF559 domain-containing protein</fullName>
    </submittedName>
</protein>
<reference evidence="4" key="1">
    <citation type="submission" date="2020-07" db="EMBL/GenBank/DDBJ databases">
        <title>novel species isolated from the respiratory tract of Marmot.</title>
        <authorList>
            <person name="Zhang G."/>
        </authorList>
    </citation>
    <scope>NUCLEOTIDE SEQUENCE [LARGE SCALE GENOMIC DNA]</scope>
    <source>
        <strain evidence="4">686</strain>
    </source>
</reference>
<keyword evidence="4" id="KW-1185">Reference proteome</keyword>